<dbReference type="STRING" id="1296120.A0A1B9GWW6"/>
<evidence type="ECO:0000313" key="5">
    <source>
        <dbReference type="Proteomes" id="UP000092666"/>
    </source>
</evidence>
<dbReference type="AlphaFoldDB" id="A0A1B9GWW6"/>
<dbReference type="Gene3D" id="2.30.110.10">
    <property type="entry name" value="Electron Transport, Fmn-binding Protein, Chain A"/>
    <property type="match status" value="2"/>
</dbReference>
<dbReference type="InterPro" id="IPR002563">
    <property type="entry name" value="Flavin_Rdtase-like_dom"/>
</dbReference>
<dbReference type="Pfam" id="PF01613">
    <property type="entry name" value="Flavin_Reduct"/>
    <property type="match status" value="1"/>
</dbReference>
<dbReference type="InterPro" id="IPR050268">
    <property type="entry name" value="NADH-dep_flavin_reductase"/>
</dbReference>
<feature type="region of interest" description="Disordered" evidence="2">
    <location>
        <begin position="21"/>
        <end position="45"/>
    </location>
</feature>
<dbReference type="OrthoDB" id="2015405at2759"/>
<protein>
    <recommendedName>
        <fullName evidence="3">Flavin reductase like domain-containing protein</fullName>
    </recommendedName>
</protein>
<feature type="compositionally biased region" description="Low complexity" evidence="2">
    <location>
        <begin position="189"/>
        <end position="199"/>
    </location>
</feature>
<dbReference type="PANTHER" id="PTHR30466:SF1">
    <property type="entry name" value="FMN REDUCTASE (NADH) RUTF"/>
    <property type="match status" value="1"/>
</dbReference>
<feature type="compositionally biased region" description="Basic and acidic residues" evidence="2">
    <location>
        <begin position="436"/>
        <end position="447"/>
    </location>
</feature>
<gene>
    <name evidence="4" type="ORF">I316_02573</name>
</gene>
<feature type="region of interest" description="Disordered" evidence="2">
    <location>
        <begin position="419"/>
        <end position="447"/>
    </location>
</feature>
<feature type="compositionally biased region" description="Basic and acidic residues" evidence="2">
    <location>
        <begin position="22"/>
        <end position="36"/>
    </location>
</feature>
<keyword evidence="5" id="KW-1185">Reference proteome</keyword>
<accession>A0A1B9GWW6</accession>
<dbReference type="GO" id="GO:0042602">
    <property type="term" value="F:riboflavin reductase (NADPH) activity"/>
    <property type="evidence" value="ECO:0007669"/>
    <property type="project" value="TreeGrafter"/>
</dbReference>
<evidence type="ECO:0000256" key="1">
    <source>
        <dbReference type="ARBA" id="ARBA00023002"/>
    </source>
</evidence>
<organism evidence="4 5">
    <name type="scientific">Kwoniella heveanensis BCC8398</name>
    <dbReference type="NCBI Taxonomy" id="1296120"/>
    <lineage>
        <taxon>Eukaryota</taxon>
        <taxon>Fungi</taxon>
        <taxon>Dikarya</taxon>
        <taxon>Basidiomycota</taxon>
        <taxon>Agaricomycotina</taxon>
        <taxon>Tremellomycetes</taxon>
        <taxon>Tremellales</taxon>
        <taxon>Cryptococcaceae</taxon>
        <taxon>Kwoniella</taxon>
    </lineage>
</organism>
<feature type="domain" description="Flavin reductase like" evidence="3">
    <location>
        <begin position="312"/>
        <end position="460"/>
    </location>
</feature>
<feature type="region of interest" description="Disordered" evidence="2">
    <location>
        <begin position="104"/>
        <end position="215"/>
    </location>
</feature>
<evidence type="ECO:0000313" key="4">
    <source>
        <dbReference type="EMBL" id="OCF35521.1"/>
    </source>
</evidence>
<reference evidence="5" key="2">
    <citation type="submission" date="2013-12" db="EMBL/GenBank/DDBJ databases">
        <title>Evolution of pathogenesis and genome organization in the Tremellales.</title>
        <authorList>
            <person name="Cuomo C."/>
            <person name="Litvintseva A."/>
            <person name="Heitman J."/>
            <person name="Chen Y."/>
            <person name="Sun S."/>
            <person name="Springer D."/>
            <person name="Dromer F."/>
            <person name="Young S."/>
            <person name="Zeng Q."/>
            <person name="Chapman S."/>
            <person name="Gujja S."/>
            <person name="Saif S."/>
            <person name="Birren B."/>
        </authorList>
    </citation>
    <scope>NUCLEOTIDE SEQUENCE [LARGE SCALE GENOMIC DNA]</scope>
    <source>
        <strain evidence="5">BCC8398</strain>
    </source>
</reference>
<evidence type="ECO:0000259" key="3">
    <source>
        <dbReference type="Pfam" id="PF01613"/>
    </source>
</evidence>
<dbReference type="EMBL" id="KI669498">
    <property type="protein sequence ID" value="OCF35521.1"/>
    <property type="molecule type" value="Genomic_DNA"/>
</dbReference>
<dbReference type="PANTHER" id="PTHR30466">
    <property type="entry name" value="FLAVIN REDUCTASE"/>
    <property type="match status" value="1"/>
</dbReference>
<proteinExistence type="predicted"/>
<feature type="region of interest" description="Disordered" evidence="2">
    <location>
        <begin position="246"/>
        <end position="293"/>
    </location>
</feature>
<dbReference type="GO" id="GO:0010181">
    <property type="term" value="F:FMN binding"/>
    <property type="evidence" value="ECO:0007669"/>
    <property type="project" value="InterPro"/>
</dbReference>
<dbReference type="InterPro" id="IPR012349">
    <property type="entry name" value="Split_barrel_FMN-bd"/>
</dbReference>
<feature type="compositionally biased region" description="Low complexity" evidence="2">
    <location>
        <begin position="264"/>
        <end position="293"/>
    </location>
</feature>
<name>A0A1B9GWW6_9TREE</name>
<evidence type="ECO:0000256" key="2">
    <source>
        <dbReference type="SAM" id="MobiDB-lite"/>
    </source>
</evidence>
<reference evidence="4 5" key="1">
    <citation type="submission" date="2013-07" db="EMBL/GenBank/DDBJ databases">
        <title>The Genome Sequence of Cryptococcus heveanensis BCC8398.</title>
        <authorList>
            <consortium name="The Broad Institute Genome Sequencing Platform"/>
            <person name="Cuomo C."/>
            <person name="Litvintseva A."/>
            <person name="Chen Y."/>
            <person name="Heitman J."/>
            <person name="Sun S."/>
            <person name="Springer D."/>
            <person name="Dromer F."/>
            <person name="Young S.K."/>
            <person name="Zeng Q."/>
            <person name="Gargeya S."/>
            <person name="Fitzgerald M."/>
            <person name="Abouelleil A."/>
            <person name="Alvarado L."/>
            <person name="Berlin A.M."/>
            <person name="Chapman S.B."/>
            <person name="Dewar J."/>
            <person name="Goldberg J."/>
            <person name="Griggs A."/>
            <person name="Gujja S."/>
            <person name="Hansen M."/>
            <person name="Howarth C."/>
            <person name="Imamovic A."/>
            <person name="Larimer J."/>
            <person name="McCowan C."/>
            <person name="Murphy C."/>
            <person name="Pearson M."/>
            <person name="Priest M."/>
            <person name="Roberts A."/>
            <person name="Saif S."/>
            <person name="Shea T."/>
            <person name="Sykes S."/>
            <person name="Wortman J."/>
            <person name="Nusbaum C."/>
            <person name="Birren B."/>
        </authorList>
    </citation>
    <scope>NUCLEOTIDE SEQUENCE [LARGE SCALE GENOMIC DNA]</scope>
    <source>
        <strain evidence="4 5">BCC8398</strain>
    </source>
</reference>
<dbReference type="Proteomes" id="UP000092666">
    <property type="component" value="Unassembled WGS sequence"/>
</dbReference>
<sequence length="467" mass="50067">MWRLIITSVDDTARCIGSSEWEQSRNRDRDRDRDRPVGFAEGGDEKRTAAIAVTSVPPSSPLAGKATYHGATLTSFTSLTLYPHPLVAFSLRLPSRMADCLRPWRTHSDHRPKSNSTESISKSKSRIPPSPSTSHKNGHHSGANASHRSSTSSDSTEETLRKTFGARRPLNQSPNATSIVDERHRQNASTTTSTRTSISDQLSATRGGGIILPPKSDLPWPLSKLPMPEQPPQWAQSLFAQIPNPLASPSYGGITPTPRPNPLQSQSQSPAAAAAAAAATPSAQAPHTTSTSANCISPIPATSLIPPHPTPLTISLLSTSNESIADSLSLPRTDHSSIFNLPDTWLKHATHPPSLINAVGALQCEVVGSVLLKDLCGSALEGIVGGDQTQTEVQVQAPKHGGEGSELFICRVIGVEMPSTSTSSESDPYLSAGEGESVRSAEEQEKRRPLLHWRRKYVTIDQEASEL</sequence>
<keyword evidence="1" id="KW-0560">Oxidoreductase</keyword>